<sequence length="132" mass="14431">PLRGVRALDLTRILAGQTATILLAGVINVEKVKHGDATRPWSPPAATLSENAPKDTSHLPPESAYFHAVNRNKRSITVNFKKPKGLEILHNLSQKQTYLVENFLPGKLDSMGLGYPDCSAINDRLIYVSITG</sequence>
<dbReference type="GO" id="GO:0005739">
    <property type="term" value="C:mitochondrion"/>
    <property type="evidence" value="ECO:0007669"/>
    <property type="project" value="TreeGrafter"/>
</dbReference>
<proteinExistence type="inferred from homology"/>
<evidence type="ECO:0000313" key="4">
    <source>
        <dbReference type="EMBL" id="KAF8478990.1"/>
    </source>
</evidence>
<organism evidence="4 5">
    <name type="scientific">Russula ochroleuca</name>
    <dbReference type="NCBI Taxonomy" id="152965"/>
    <lineage>
        <taxon>Eukaryota</taxon>
        <taxon>Fungi</taxon>
        <taxon>Dikarya</taxon>
        <taxon>Basidiomycota</taxon>
        <taxon>Agaricomycotina</taxon>
        <taxon>Agaricomycetes</taxon>
        <taxon>Russulales</taxon>
        <taxon>Russulaceae</taxon>
        <taxon>Russula</taxon>
    </lineage>
</organism>
<comment type="similarity">
    <text evidence="1">Belongs to the CoA-transferase III family.</text>
</comment>
<feature type="non-terminal residue" evidence="4">
    <location>
        <position position="1"/>
    </location>
</feature>
<dbReference type="InterPro" id="IPR003673">
    <property type="entry name" value="CoA-Trfase_fam_III"/>
</dbReference>
<protein>
    <submittedName>
        <fullName evidence="4">CoA-transferase family III domain-containing protein</fullName>
    </submittedName>
</protein>
<keyword evidence="2" id="KW-0808">Transferase</keyword>
<dbReference type="EMBL" id="WHVB01000010">
    <property type="protein sequence ID" value="KAF8478990.1"/>
    <property type="molecule type" value="Genomic_DNA"/>
</dbReference>
<evidence type="ECO:0000256" key="2">
    <source>
        <dbReference type="ARBA" id="ARBA00022679"/>
    </source>
</evidence>
<evidence type="ECO:0000256" key="3">
    <source>
        <dbReference type="SAM" id="MobiDB-lite"/>
    </source>
</evidence>
<gene>
    <name evidence="4" type="ORF">DFH94DRAFT_610804</name>
</gene>
<dbReference type="PANTHER" id="PTHR48207:SF3">
    <property type="entry name" value="SUCCINATE--HYDROXYMETHYLGLUTARATE COA-TRANSFERASE"/>
    <property type="match status" value="1"/>
</dbReference>
<dbReference type="GO" id="GO:0047369">
    <property type="term" value="F:succinate-hydroxymethylglutarate CoA-transferase activity"/>
    <property type="evidence" value="ECO:0007669"/>
    <property type="project" value="TreeGrafter"/>
</dbReference>
<dbReference type="InterPro" id="IPR050483">
    <property type="entry name" value="CoA-transferase_III_domain"/>
</dbReference>
<evidence type="ECO:0000256" key="1">
    <source>
        <dbReference type="ARBA" id="ARBA00008383"/>
    </source>
</evidence>
<feature type="region of interest" description="Disordered" evidence="3">
    <location>
        <begin position="36"/>
        <end position="60"/>
    </location>
</feature>
<dbReference type="PANTHER" id="PTHR48207">
    <property type="entry name" value="SUCCINATE--HYDROXYMETHYLGLUTARATE COA-TRANSFERASE"/>
    <property type="match status" value="1"/>
</dbReference>
<name>A0A9P5MUC8_9AGAM</name>
<dbReference type="AlphaFoldDB" id="A0A9P5MUC8"/>
<reference evidence="4" key="2">
    <citation type="journal article" date="2020" name="Nat. Commun.">
        <title>Large-scale genome sequencing of mycorrhizal fungi provides insights into the early evolution of symbiotic traits.</title>
        <authorList>
            <person name="Miyauchi S."/>
            <person name="Kiss E."/>
            <person name="Kuo A."/>
            <person name="Drula E."/>
            <person name="Kohler A."/>
            <person name="Sanchez-Garcia M."/>
            <person name="Morin E."/>
            <person name="Andreopoulos B."/>
            <person name="Barry K.W."/>
            <person name="Bonito G."/>
            <person name="Buee M."/>
            <person name="Carver A."/>
            <person name="Chen C."/>
            <person name="Cichocki N."/>
            <person name="Clum A."/>
            <person name="Culley D."/>
            <person name="Crous P.W."/>
            <person name="Fauchery L."/>
            <person name="Girlanda M."/>
            <person name="Hayes R.D."/>
            <person name="Keri Z."/>
            <person name="LaButti K."/>
            <person name="Lipzen A."/>
            <person name="Lombard V."/>
            <person name="Magnuson J."/>
            <person name="Maillard F."/>
            <person name="Murat C."/>
            <person name="Nolan M."/>
            <person name="Ohm R.A."/>
            <person name="Pangilinan J."/>
            <person name="Pereira M.F."/>
            <person name="Perotto S."/>
            <person name="Peter M."/>
            <person name="Pfister S."/>
            <person name="Riley R."/>
            <person name="Sitrit Y."/>
            <person name="Stielow J.B."/>
            <person name="Szollosi G."/>
            <person name="Zifcakova L."/>
            <person name="Stursova M."/>
            <person name="Spatafora J.W."/>
            <person name="Tedersoo L."/>
            <person name="Vaario L.M."/>
            <person name="Yamada A."/>
            <person name="Yan M."/>
            <person name="Wang P."/>
            <person name="Xu J."/>
            <person name="Bruns T."/>
            <person name="Baldrian P."/>
            <person name="Vilgalys R."/>
            <person name="Dunand C."/>
            <person name="Henrissat B."/>
            <person name="Grigoriev I.V."/>
            <person name="Hibbett D."/>
            <person name="Nagy L.G."/>
            <person name="Martin F.M."/>
        </authorList>
    </citation>
    <scope>NUCLEOTIDE SEQUENCE</scope>
    <source>
        <strain evidence="4">Prilba</strain>
    </source>
</reference>
<dbReference type="Gene3D" id="3.40.50.10540">
    <property type="entry name" value="Crotonobetainyl-coa:carnitine coa-transferase, domain 1"/>
    <property type="match status" value="1"/>
</dbReference>
<dbReference type="InterPro" id="IPR023606">
    <property type="entry name" value="CoA-Trfase_III_dom_1_sf"/>
</dbReference>
<reference evidence="4" key="1">
    <citation type="submission" date="2019-10" db="EMBL/GenBank/DDBJ databases">
        <authorList>
            <consortium name="DOE Joint Genome Institute"/>
            <person name="Kuo A."/>
            <person name="Miyauchi S."/>
            <person name="Kiss E."/>
            <person name="Drula E."/>
            <person name="Kohler A."/>
            <person name="Sanchez-Garcia M."/>
            <person name="Andreopoulos B."/>
            <person name="Barry K.W."/>
            <person name="Bonito G."/>
            <person name="Buee M."/>
            <person name="Carver A."/>
            <person name="Chen C."/>
            <person name="Cichocki N."/>
            <person name="Clum A."/>
            <person name="Culley D."/>
            <person name="Crous P.W."/>
            <person name="Fauchery L."/>
            <person name="Girlanda M."/>
            <person name="Hayes R."/>
            <person name="Keri Z."/>
            <person name="LaButti K."/>
            <person name="Lipzen A."/>
            <person name="Lombard V."/>
            <person name="Magnuson J."/>
            <person name="Maillard F."/>
            <person name="Morin E."/>
            <person name="Murat C."/>
            <person name="Nolan M."/>
            <person name="Ohm R."/>
            <person name="Pangilinan J."/>
            <person name="Pereira M."/>
            <person name="Perotto S."/>
            <person name="Peter M."/>
            <person name="Riley R."/>
            <person name="Sitrit Y."/>
            <person name="Stielow B."/>
            <person name="Szollosi G."/>
            <person name="Zifcakova L."/>
            <person name="Stursova M."/>
            <person name="Spatafora J.W."/>
            <person name="Tedersoo L."/>
            <person name="Vaario L.-M."/>
            <person name="Yamada A."/>
            <person name="Yan M."/>
            <person name="Wang P."/>
            <person name="Xu J."/>
            <person name="Bruns T."/>
            <person name="Baldrian P."/>
            <person name="Vilgalys R."/>
            <person name="Henrissat B."/>
            <person name="Grigoriev I.V."/>
            <person name="Hibbett D."/>
            <person name="Nagy L.G."/>
            <person name="Martin F.M."/>
        </authorList>
    </citation>
    <scope>NUCLEOTIDE SEQUENCE</scope>
    <source>
        <strain evidence="4">Prilba</strain>
    </source>
</reference>
<feature type="non-terminal residue" evidence="4">
    <location>
        <position position="132"/>
    </location>
</feature>
<evidence type="ECO:0000313" key="5">
    <source>
        <dbReference type="Proteomes" id="UP000759537"/>
    </source>
</evidence>
<keyword evidence="5" id="KW-1185">Reference proteome</keyword>
<accession>A0A9P5MUC8</accession>
<dbReference type="Pfam" id="PF02515">
    <property type="entry name" value="CoA_transf_3"/>
    <property type="match status" value="1"/>
</dbReference>
<dbReference type="Proteomes" id="UP000759537">
    <property type="component" value="Unassembled WGS sequence"/>
</dbReference>
<dbReference type="SUPFAM" id="SSF89796">
    <property type="entry name" value="CoA-transferase family III (CaiB/BaiF)"/>
    <property type="match status" value="1"/>
</dbReference>
<comment type="caution">
    <text evidence="4">The sequence shown here is derived from an EMBL/GenBank/DDBJ whole genome shotgun (WGS) entry which is preliminary data.</text>
</comment>
<dbReference type="OrthoDB" id="5863171at2759"/>